<proteinExistence type="inferred from homology"/>
<dbReference type="AlphaFoldDB" id="A0A914D206"/>
<dbReference type="GO" id="GO:0000146">
    <property type="term" value="F:microfilament motor activity"/>
    <property type="evidence" value="ECO:0007669"/>
    <property type="project" value="TreeGrafter"/>
</dbReference>
<dbReference type="FunFam" id="1.20.5.370:FF:000009">
    <property type="entry name" value="Myosin heavy chain, isoform G"/>
    <property type="match status" value="1"/>
</dbReference>
<evidence type="ECO:0000256" key="1">
    <source>
        <dbReference type="ARBA" id="ARBA00008314"/>
    </source>
</evidence>
<sequence length="511" mass="60013">RNRAIINQLEKKQTSFDKIIDDWKRQCDDLHGDIEKAQQEARRYASEVYMLQTASTSLGEQMDDLRRENKSLNNELKDLNESMSSGSRNVQEIAKKVRMLELEKEELQHALDEAESALEVEESKVLRVQNDVQQIRSEIDRRIQEKEEDFENTLKNHQRCVESIQTSLENEVKGKNTLLQVKKKLEGDINELELALDMANKTNVDAQKNIKKFIAQIQELQVQVEEEQRKREEFRENYLMAEKKLSIILAEKDDLLVNREQLEQQKARVESEVSDQRTQKLELSADNSALNALRRTIENDLLLTKSDLDKALSELKNAEEHFKKVTNDVTRLSEEHHQEQQHYEHVDRLRKGLEVQMRDLHAKLEDAELNAMRIGQRAVEKLDQAIRQREYELDQEQKKHKDVFKQVSKSDREVRERKFELEEQKKNAAKMQELIEKLQTKIKVHKKQLEEAEEVANMNIQKYRQIQIALEHAEERADEAENSLIRVKSKFRVNGPQAAEKKPAAKKETKA</sequence>
<accession>A0A914D206</accession>
<evidence type="ECO:0000313" key="6">
    <source>
        <dbReference type="WBParaSite" id="ACRNAN_scaffold17735.g15440.t1"/>
    </source>
</evidence>
<dbReference type="Proteomes" id="UP000887540">
    <property type="component" value="Unplaced"/>
</dbReference>
<name>A0A914D206_9BILA</name>
<reference evidence="6" key="1">
    <citation type="submission" date="2022-11" db="UniProtKB">
        <authorList>
            <consortium name="WormBaseParasite"/>
        </authorList>
    </citation>
    <scope>IDENTIFICATION</scope>
</reference>
<dbReference type="GO" id="GO:0005737">
    <property type="term" value="C:cytoplasm"/>
    <property type="evidence" value="ECO:0007669"/>
    <property type="project" value="TreeGrafter"/>
</dbReference>
<keyword evidence="5" id="KW-1185">Reference proteome</keyword>
<keyword evidence="2 3" id="KW-0175">Coiled coil</keyword>
<organism evidence="5 6">
    <name type="scientific">Acrobeloides nanus</name>
    <dbReference type="NCBI Taxonomy" id="290746"/>
    <lineage>
        <taxon>Eukaryota</taxon>
        <taxon>Metazoa</taxon>
        <taxon>Ecdysozoa</taxon>
        <taxon>Nematoda</taxon>
        <taxon>Chromadorea</taxon>
        <taxon>Rhabditida</taxon>
        <taxon>Tylenchina</taxon>
        <taxon>Cephalobomorpha</taxon>
        <taxon>Cephaloboidea</taxon>
        <taxon>Cephalobidae</taxon>
        <taxon>Acrobeloides</taxon>
    </lineage>
</organism>
<feature type="coiled-coil region" evidence="3">
    <location>
        <begin position="20"/>
        <end position="490"/>
    </location>
</feature>
<dbReference type="GO" id="GO:0051015">
    <property type="term" value="F:actin filament binding"/>
    <property type="evidence" value="ECO:0007669"/>
    <property type="project" value="TreeGrafter"/>
</dbReference>
<evidence type="ECO:0000313" key="5">
    <source>
        <dbReference type="Proteomes" id="UP000887540"/>
    </source>
</evidence>
<dbReference type="GO" id="GO:0006936">
    <property type="term" value="P:muscle contraction"/>
    <property type="evidence" value="ECO:0007669"/>
    <property type="project" value="TreeGrafter"/>
</dbReference>
<dbReference type="Pfam" id="PF01576">
    <property type="entry name" value="Myosin_tail_1"/>
    <property type="match status" value="1"/>
</dbReference>
<evidence type="ECO:0000259" key="4">
    <source>
        <dbReference type="Pfam" id="PF01576"/>
    </source>
</evidence>
<evidence type="ECO:0000256" key="2">
    <source>
        <dbReference type="ARBA" id="ARBA00023054"/>
    </source>
</evidence>
<dbReference type="InterPro" id="IPR002928">
    <property type="entry name" value="Myosin_tail"/>
</dbReference>
<dbReference type="InterPro" id="IPR014751">
    <property type="entry name" value="XRCC4-like_C"/>
</dbReference>
<dbReference type="GO" id="GO:0045214">
    <property type="term" value="P:sarcomere organization"/>
    <property type="evidence" value="ECO:0007669"/>
    <property type="project" value="TreeGrafter"/>
</dbReference>
<dbReference type="SUPFAM" id="SSF90257">
    <property type="entry name" value="Myosin rod fragments"/>
    <property type="match status" value="1"/>
</dbReference>
<dbReference type="GO" id="GO:0016460">
    <property type="term" value="C:myosin II complex"/>
    <property type="evidence" value="ECO:0007669"/>
    <property type="project" value="TreeGrafter"/>
</dbReference>
<dbReference type="PANTHER" id="PTHR45615">
    <property type="entry name" value="MYOSIN HEAVY CHAIN, NON-MUSCLE"/>
    <property type="match status" value="1"/>
</dbReference>
<dbReference type="GO" id="GO:0032982">
    <property type="term" value="C:myosin filament"/>
    <property type="evidence" value="ECO:0007669"/>
    <property type="project" value="TreeGrafter"/>
</dbReference>
<protein>
    <submittedName>
        <fullName evidence="6">Myosin tail domain-containing protein</fullName>
    </submittedName>
</protein>
<evidence type="ECO:0000256" key="3">
    <source>
        <dbReference type="SAM" id="Coils"/>
    </source>
</evidence>
<dbReference type="FunFam" id="1.20.5.370:FF:000008">
    <property type="entry name" value="Myosin heavy chain"/>
    <property type="match status" value="1"/>
</dbReference>
<comment type="similarity">
    <text evidence="1">Belongs to the TRAFAC class myosin-kinesin ATPase superfamily. Myosin family.</text>
</comment>
<dbReference type="Gene3D" id="1.20.5.370">
    <property type="match status" value="2"/>
</dbReference>
<dbReference type="PANTHER" id="PTHR45615:SF27">
    <property type="entry name" value="MYOSIN HEAVY CHAIN, MUSCLE"/>
    <property type="match status" value="1"/>
</dbReference>
<dbReference type="WBParaSite" id="ACRNAN_scaffold17735.g15440.t1">
    <property type="protein sequence ID" value="ACRNAN_scaffold17735.g15440.t1"/>
    <property type="gene ID" value="ACRNAN_scaffold17735.g15440"/>
</dbReference>
<feature type="domain" description="Myosin tail" evidence="4">
    <location>
        <begin position="2"/>
        <end position="490"/>
    </location>
</feature>